<dbReference type="Gene3D" id="3.40.50.720">
    <property type="entry name" value="NAD(P)-binding Rossmann-like Domain"/>
    <property type="match status" value="1"/>
</dbReference>
<evidence type="ECO:0000256" key="4">
    <source>
        <dbReference type="ARBA" id="ARBA00022833"/>
    </source>
</evidence>
<keyword evidence="4" id="KW-0862">Zinc</keyword>
<dbReference type="PANTHER" id="PTHR43350">
    <property type="entry name" value="NAD-DEPENDENT ALCOHOL DEHYDROGENASE"/>
    <property type="match status" value="1"/>
</dbReference>
<keyword evidence="3" id="KW-0479">Metal-binding</keyword>
<evidence type="ECO:0000256" key="5">
    <source>
        <dbReference type="ARBA" id="ARBA00023002"/>
    </source>
</evidence>
<dbReference type="SUPFAM" id="SSF51735">
    <property type="entry name" value="NAD(P)-binding Rossmann-fold domains"/>
    <property type="match status" value="1"/>
</dbReference>
<sequence length="439" mass="47715">MKQIAQYQDGRLELQEVPCPVPPPGGVLVRTTHSVISIGTEKMKVEQAKMNLLQKAKARPDQVRKVIDTARNIGWKSAYEKVRNRLSSPTPLGYSAAGIVEAVDEGNSRFRVGDRVACGGAECAFHAEYIAVPDMLVARVPEQVPMWQAAYTTLLSIAMQAVRQTEPRLGDRVLVMGQGLVGLLVTGLLKANGARVMAVDLDESRREHASAMGAERVVVSSSQDLQNEVREWTDGHGVDAAVVCVGTDSNAPIEQCADALRDRGRLVDVGITKIELPWRIFANKELDVRFSRSYGPGRYDPSYEWGGADYPIGYVRWTEQRNFQACLHLLGTGDLDLGAITTRRVKFDDALPVYEALGDGSSSDVGVVMEYGEPDDAPGQPEPKPNAEPSDIPSAKRLDKPVEQLDVIGAGNFARTMLLPSLKGRIPLGTIVNNTALSA</sequence>
<dbReference type="GO" id="GO:0016491">
    <property type="term" value="F:oxidoreductase activity"/>
    <property type="evidence" value="ECO:0007669"/>
    <property type="project" value="UniProtKB-KW"/>
</dbReference>
<comment type="cofactor">
    <cofactor evidence="1">
        <name>Zn(2+)</name>
        <dbReference type="ChEBI" id="CHEBI:29105"/>
    </cofactor>
</comment>
<evidence type="ECO:0000256" key="1">
    <source>
        <dbReference type="ARBA" id="ARBA00001947"/>
    </source>
</evidence>
<comment type="similarity">
    <text evidence="2">Belongs to the zinc-containing alcohol dehydrogenase family.</text>
</comment>
<dbReference type="AlphaFoldDB" id="A0A382GGE4"/>
<organism evidence="8">
    <name type="scientific">marine metagenome</name>
    <dbReference type="NCBI Taxonomy" id="408172"/>
    <lineage>
        <taxon>unclassified sequences</taxon>
        <taxon>metagenomes</taxon>
        <taxon>ecological metagenomes</taxon>
    </lineage>
</organism>
<dbReference type="GO" id="GO:0046872">
    <property type="term" value="F:metal ion binding"/>
    <property type="evidence" value="ECO:0007669"/>
    <property type="project" value="UniProtKB-KW"/>
</dbReference>
<proteinExistence type="inferred from homology"/>
<keyword evidence="5" id="KW-0560">Oxidoreductase</keyword>
<gene>
    <name evidence="8" type="ORF">METZ01_LOCUS226843</name>
</gene>
<evidence type="ECO:0000313" key="8">
    <source>
        <dbReference type="EMBL" id="SVB73989.1"/>
    </source>
</evidence>
<name>A0A382GGE4_9ZZZZ</name>
<accession>A0A382GGE4</accession>
<dbReference type="CDD" id="cd08255">
    <property type="entry name" value="2-desacetyl-2-hydroxyethyl_bacteriochlorophyllide_like"/>
    <property type="match status" value="1"/>
</dbReference>
<dbReference type="Pfam" id="PF08240">
    <property type="entry name" value="ADH_N"/>
    <property type="match status" value="1"/>
</dbReference>
<dbReference type="SMART" id="SM00829">
    <property type="entry name" value="PKS_ER"/>
    <property type="match status" value="1"/>
</dbReference>
<dbReference type="InterPro" id="IPR013149">
    <property type="entry name" value="ADH-like_C"/>
</dbReference>
<dbReference type="Gene3D" id="3.90.180.10">
    <property type="entry name" value="Medium-chain alcohol dehydrogenases, catalytic domain"/>
    <property type="match status" value="1"/>
</dbReference>
<dbReference type="InterPro" id="IPR013154">
    <property type="entry name" value="ADH-like_N"/>
</dbReference>
<dbReference type="InterPro" id="IPR020843">
    <property type="entry name" value="ER"/>
</dbReference>
<feature type="domain" description="Enoyl reductase (ER)" evidence="7">
    <location>
        <begin position="10"/>
        <end position="369"/>
    </location>
</feature>
<dbReference type="PANTHER" id="PTHR43350:SF19">
    <property type="entry name" value="D-GULOSIDE 3-DEHYDROGENASE"/>
    <property type="match status" value="1"/>
</dbReference>
<evidence type="ECO:0000256" key="3">
    <source>
        <dbReference type="ARBA" id="ARBA00022723"/>
    </source>
</evidence>
<dbReference type="SUPFAM" id="SSF50129">
    <property type="entry name" value="GroES-like"/>
    <property type="match status" value="1"/>
</dbReference>
<dbReference type="InterPro" id="IPR036291">
    <property type="entry name" value="NAD(P)-bd_dom_sf"/>
</dbReference>
<protein>
    <recommendedName>
        <fullName evidence="7">Enoyl reductase (ER) domain-containing protein</fullName>
    </recommendedName>
</protein>
<evidence type="ECO:0000259" key="7">
    <source>
        <dbReference type="SMART" id="SM00829"/>
    </source>
</evidence>
<reference evidence="8" key="1">
    <citation type="submission" date="2018-05" db="EMBL/GenBank/DDBJ databases">
        <authorList>
            <person name="Lanie J.A."/>
            <person name="Ng W.-L."/>
            <person name="Kazmierczak K.M."/>
            <person name="Andrzejewski T.M."/>
            <person name="Davidsen T.M."/>
            <person name="Wayne K.J."/>
            <person name="Tettelin H."/>
            <person name="Glass J.I."/>
            <person name="Rusch D."/>
            <person name="Podicherti R."/>
            <person name="Tsui H.-C.T."/>
            <person name="Winkler M.E."/>
        </authorList>
    </citation>
    <scope>NUCLEOTIDE SEQUENCE</scope>
</reference>
<feature type="region of interest" description="Disordered" evidence="6">
    <location>
        <begin position="367"/>
        <end position="398"/>
    </location>
</feature>
<dbReference type="Pfam" id="PF00107">
    <property type="entry name" value="ADH_zinc_N"/>
    <property type="match status" value="1"/>
</dbReference>
<evidence type="ECO:0000256" key="2">
    <source>
        <dbReference type="ARBA" id="ARBA00008072"/>
    </source>
</evidence>
<feature type="non-terminal residue" evidence="8">
    <location>
        <position position="439"/>
    </location>
</feature>
<dbReference type="EMBL" id="UINC01055287">
    <property type="protein sequence ID" value="SVB73989.1"/>
    <property type="molecule type" value="Genomic_DNA"/>
</dbReference>
<evidence type="ECO:0000256" key="6">
    <source>
        <dbReference type="SAM" id="MobiDB-lite"/>
    </source>
</evidence>
<dbReference type="InterPro" id="IPR011032">
    <property type="entry name" value="GroES-like_sf"/>
</dbReference>